<name>A0A8H5D7I3_9AGAR</name>
<sequence length="113" mass="13108">MDHAFYTLLTKATTPLETNSLSTNKILLDAANATPTRRMFIFVPPINAEFSLPSEISAHDQKNWKKFPTSPVMNLTDFFKTRRLKQAFRGLWIKERSPEDEGEDMERDRDEDS</sequence>
<evidence type="ECO:0000313" key="2">
    <source>
        <dbReference type="Proteomes" id="UP000518752"/>
    </source>
</evidence>
<dbReference type="Proteomes" id="UP000518752">
    <property type="component" value="Unassembled WGS sequence"/>
</dbReference>
<comment type="caution">
    <text evidence="1">The sequence shown here is derived from an EMBL/GenBank/DDBJ whole genome shotgun (WGS) entry which is preliminary data.</text>
</comment>
<accession>A0A8H5D7I3</accession>
<gene>
    <name evidence="1" type="ORF">D9757_013179</name>
</gene>
<evidence type="ECO:0000313" key="1">
    <source>
        <dbReference type="EMBL" id="KAF5353647.1"/>
    </source>
</evidence>
<proteinExistence type="predicted"/>
<protein>
    <submittedName>
        <fullName evidence="1">Uncharacterized protein</fullName>
    </submittedName>
</protein>
<dbReference type="AlphaFoldDB" id="A0A8H5D7I3"/>
<organism evidence="1 2">
    <name type="scientific">Collybiopsis confluens</name>
    <dbReference type="NCBI Taxonomy" id="2823264"/>
    <lineage>
        <taxon>Eukaryota</taxon>
        <taxon>Fungi</taxon>
        <taxon>Dikarya</taxon>
        <taxon>Basidiomycota</taxon>
        <taxon>Agaricomycotina</taxon>
        <taxon>Agaricomycetes</taxon>
        <taxon>Agaricomycetidae</taxon>
        <taxon>Agaricales</taxon>
        <taxon>Marasmiineae</taxon>
        <taxon>Omphalotaceae</taxon>
        <taxon>Collybiopsis</taxon>
    </lineage>
</organism>
<reference evidence="1 2" key="1">
    <citation type="journal article" date="2020" name="ISME J.">
        <title>Uncovering the hidden diversity of litter-decomposition mechanisms in mushroom-forming fungi.</title>
        <authorList>
            <person name="Floudas D."/>
            <person name="Bentzer J."/>
            <person name="Ahren D."/>
            <person name="Johansson T."/>
            <person name="Persson P."/>
            <person name="Tunlid A."/>
        </authorList>
    </citation>
    <scope>NUCLEOTIDE SEQUENCE [LARGE SCALE GENOMIC DNA]</scope>
    <source>
        <strain evidence="1 2">CBS 406.79</strain>
    </source>
</reference>
<keyword evidence="2" id="KW-1185">Reference proteome</keyword>
<dbReference type="EMBL" id="JAACJN010000267">
    <property type="protein sequence ID" value="KAF5353647.1"/>
    <property type="molecule type" value="Genomic_DNA"/>
</dbReference>